<evidence type="ECO:0000313" key="1">
    <source>
        <dbReference type="EMBL" id="MPN08998.1"/>
    </source>
</evidence>
<reference evidence="1" key="1">
    <citation type="submission" date="2019-08" db="EMBL/GenBank/DDBJ databases">
        <authorList>
            <person name="Kucharzyk K."/>
            <person name="Murdoch R.W."/>
            <person name="Higgins S."/>
            <person name="Loffler F."/>
        </authorList>
    </citation>
    <scope>NUCLEOTIDE SEQUENCE</scope>
</reference>
<sequence>MNHLVDLFLNMARLSIAAVVCHKRSRADHNIGNTALTAAVILSVVARKTFDQKPRIGCFAAHEHTLPRDKNIIENRQAFAADNTEFCVALVNLTFHFTVIICLTAKDMDYSRSVHRQCAADSIVCVIFLHSHGGHYQHFMGIDHPCHMRFRPTDNNTVFIFIHDMDKQIRICLLAWAQAAVTLRICHGAGNHQIVFLYIQKKLFKAFMVFCPHRLIHIIGNGIGRVHGVKSHTALIAGTCFLRDHAKHLDLFHQIADALMDMCKPVNFLPC</sequence>
<accession>A0A645F3S5</accession>
<dbReference type="AlphaFoldDB" id="A0A645F3S5"/>
<organism evidence="1">
    <name type="scientific">bioreactor metagenome</name>
    <dbReference type="NCBI Taxonomy" id="1076179"/>
    <lineage>
        <taxon>unclassified sequences</taxon>
        <taxon>metagenomes</taxon>
        <taxon>ecological metagenomes</taxon>
    </lineage>
</organism>
<proteinExistence type="predicted"/>
<dbReference type="EMBL" id="VSSQ01055095">
    <property type="protein sequence ID" value="MPN08998.1"/>
    <property type="molecule type" value="Genomic_DNA"/>
</dbReference>
<protein>
    <submittedName>
        <fullName evidence="1">Uncharacterized protein</fullName>
    </submittedName>
</protein>
<comment type="caution">
    <text evidence="1">The sequence shown here is derived from an EMBL/GenBank/DDBJ whole genome shotgun (WGS) entry which is preliminary data.</text>
</comment>
<name>A0A645F3S5_9ZZZZ</name>
<gene>
    <name evidence="1" type="ORF">SDC9_156286</name>
</gene>